<dbReference type="RefSeq" id="WP_066410585.1">
    <property type="nucleotide sequence ID" value="NZ_FKBS01000014.1"/>
</dbReference>
<dbReference type="SUPFAM" id="SSF81345">
    <property type="entry name" value="ABC transporter involved in vitamin B12 uptake, BtuC"/>
    <property type="match status" value="1"/>
</dbReference>
<dbReference type="Gene3D" id="1.10.3470.10">
    <property type="entry name" value="ABC transporter involved in vitamin B12 uptake, BtuC"/>
    <property type="match status" value="1"/>
</dbReference>
<dbReference type="Pfam" id="PF01032">
    <property type="entry name" value="FecCD"/>
    <property type="match status" value="1"/>
</dbReference>
<evidence type="ECO:0000256" key="4">
    <source>
        <dbReference type="ARBA" id="ARBA00022475"/>
    </source>
</evidence>
<dbReference type="PANTHER" id="PTHR30472">
    <property type="entry name" value="FERRIC ENTEROBACTIN TRANSPORT SYSTEM PERMEASE PROTEIN"/>
    <property type="match status" value="1"/>
</dbReference>
<evidence type="ECO:0000256" key="8">
    <source>
        <dbReference type="SAM" id="Phobius"/>
    </source>
</evidence>
<feature type="transmembrane region" description="Helical" evidence="8">
    <location>
        <begin position="165"/>
        <end position="186"/>
    </location>
</feature>
<feature type="transmembrane region" description="Helical" evidence="8">
    <location>
        <begin position="68"/>
        <end position="91"/>
    </location>
</feature>
<comment type="similarity">
    <text evidence="2">Belongs to the binding-protein-dependent transport system permease family. FecCD subfamily.</text>
</comment>
<accession>A0A157NKQ9</accession>
<dbReference type="GO" id="GO:0033214">
    <property type="term" value="P:siderophore-iron import into cell"/>
    <property type="evidence" value="ECO:0007669"/>
    <property type="project" value="TreeGrafter"/>
</dbReference>
<feature type="transmembrane region" description="Helical" evidence="8">
    <location>
        <begin position="321"/>
        <end position="342"/>
    </location>
</feature>
<evidence type="ECO:0000256" key="6">
    <source>
        <dbReference type="ARBA" id="ARBA00022989"/>
    </source>
</evidence>
<dbReference type="FunFam" id="1.10.3470.10:FF:000001">
    <property type="entry name" value="Vitamin B12 ABC transporter permease BtuC"/>
    <property type="match status" value="1"/>
</dbReference>
<feature type="transmembrane region" description="Helical" evidence="8">
    <location>
        <begin position="103"/>
        <end position="124"/>
    </location>
</feature>
<dbReference type="OrthoDB" id="9782305at2"/>
<protein>
    <submittedName>
        <fullName evidence="9">ABC transporter inner membrane permease</fullName>
    </submittedName>
</protein>
<comment type="subcellular location">
    <subcellularLocation>
        <location evidence="1">Cell membrane</location>
        <topology evidence="1">Multi-pass membrane protein</topology>
    </subcellularLocation>
</comment>
<dbReference type="GO" id="GO:0022857">
    <property type="term" value="F:transmembrane transporter activity"/>
    <property type="evidence" value="ECO:0007669"/>
    <property type="project" value="InterPro"/>
</dbReference>
<proteinExistence type="inferred from homology"/>
<keyword evidence="5 8" id="KW-0812">Transmembrane</keyword>
<dbReference type="AlphaFoldDB" id="A0A157NKQ9"/>
<keyword evidence="3" id="KW-0813">Transport</keyword>
<reference evidence="9 10" key="1">
    <citation type="submission" date="2016-03" db="EMBL/GenBank/DDBJ databases">
        <authorList>
            <consortium name="Pathogen Informatics"/>
        </authorList>
    </citation>
    <scope>NUCLEOTIDE SEQUENCE [LARGE SCALE GENOMIC DNA]</scope>
    <source>
        <strain evidence="9 10">NCTC13364</strain>
    </source>
</reference>
<dbReference type="CDD" id="cd06550">
    <property type="entry name" value="TM_ABC_iron-siderophores_like"/>
    <property type="match status" value="1"/>
</dbReference>
<dbReference type="InterPro" id="IPR037294">
    <property type="entry name" value="ABC_BtuC-like"/>
</dbReference>
<evidence type="ECO:0000256" key="1">
    <source>
        <dbReference type="ARBA" id="ARBA00004651"/>
    </source>
</evidence>
<evidence type="ECO:0000313" key="9">
    <source>
        <dbReference type="EMBL" id="SAI21289.1"/>
    </source>
</evidence>
<feature type="transmembrane region" description="Helical" evidence="8">
    <location>
        <begin position="22"/>
        <end position="48"/>
    </location>
</feature>
<keyword evidence="6 8" id="KW-1133">Transmembrane helix</keyword>
<dbReference type="Proteomes" id="UP000077037">
    <property type="component" value="Unassembled WGS sequence"/>
</dbReference>
<evidence type="ECO:0000256" key="5">
    <source>
        <dbReference type="ARBA" id="ARBA00022692"/>
    </source>
</evidence>
<evidence type="ECO:0000313" key="10">
    <source>
        <dbReference type="Proteomes" id="UP000077037"/>
    </source>
</evidence>
<evidence type="ECO:0000256" key="3">
    <source>
        <dbReference type="ARBA" id="ARBA00022448"/>
    </source>
</evidence>
<dbReference type="EMBL" id="FKBS01000014">
    <property type="protein sequence ID" value="SAI21289.1"/>
    <property type="molecule type" value="Genomic_DNA"/>
</dbReference>
<dbReference type="InterPro" id="IPR000522">
    <property type="entry name" value="ABC_transptr_permease_BtuC"/>
</dbReference>
<feature type="transmembrane region" description="Helical" evidence="8">
    <location>
        <begin position="206"/>
        <end position="225"/>
    </location>
</feature>
<keyword evidence="4" id="KW-1003">Cell membrane</keyword>
<gene>
    <name evidence="9" type="ORF">SAMEA1982600_01709</name>
</gene>
<sequence>MTAQVLAADILRAHAARQRRRVLALVLMGVVLAACLVADVALGSTHFAFGEILRAVFTPASAEPETAIIVWSLRLPYALLAVLVGAALSLAGAEMQTVLDNPLADPFTLGVSSAASLGAALAIVTGLHLPGVPAEWSLAANTFFFAFASVLLLQAITRRGRQTMVLFGISMVFTFNALVALLQYAANPEDLQQLVFWSMGSLALANWPKLQVLGVALLAMLPFSLRAAARLNVLRMGEERARTLGIDTGRLRFGALLRISLLAATAVAFVGTIGFVGLVGPHIARMLIGEDHRHFLPASALVGGVLMSLASIASKALVPGVVLPVGIVTAMVGVPVFLWLIMRRSARA</sequence>
<dbReference type="GO" id="GO:0005886">
    <property type="term" value="C:plasma membrane"/>
    <property type="evidence" value="ECO:0007669"/>
    <property type="project" value="UniProtKB-SubCell"/>
</dbReference>
<dbReference type="PANTHER" id="PTHR30472:SF25">
    <property type="entry name" value="ABC TRANSPORTER PERMEASE PROTEIN MJ0876-RELATED"/>
    <property type="match status" value="1"/>
</dbReference>
<feature type="transmembrane region" description="Helical" evidence="8">
    <location>
        <begin position="136"/>
        <end position="153"/>
    </location>
</feature>
<keyword evidence="7 8" id="KW-0472">Membrane</keyword>
<organism evidence="9 10">
    <name type="scientific">Bordetella ansorpii</name>
    <dbReference type="NCBI Taxonomy" id="288768"/>
    <lineage>
        <taxon>Bacteria</taxon>
        <taxon>Pseudomonadati</taxon>
        <taxon>Pseudomonadota</taxon>
        <taxon>Betaproteobacteria</taxon>
        <taxon>Burkholderiales</taxon>
        <taxon>Alcaligenaceae</taxon>
        <taxon>Bordetella</taxon>
    </lineage>
</organism>
<feature type="transmembrane region" description="Helical" evidence="8">
    <location>
        <begin position="259"/>
        <end position="283"/>
    </location>
</feature>
<evidence type="ECO:0000256" key="2">
    <source>
        <dbReference type="ARBA" id="ARBA00007935"/>
    </source>
</evidence>
<evidence type="ECO:0000256" key="7">
    <source>
        <dbReference type="ARBA" id="ARBA00023136"/>
    </source>
</evidence>
<name>A0A157NKQ9_9BORD</name>